<comment type="cofactor">
    <cofactor evidence="1">
        <name>Mg(2+)</name>
        <dbReference type="ChEBI" id="CHEBI:18420"/>
    </cofactor>
</comment>
<dbReference type="Gene3D" id="3.40.50.10330">
    <property type="entry name" value="Probable inorganic polyphosphate/atp-NAD kinase, domain 1"/>
    <property type="match status" value="1"/>
</dbReference>
<keyword evidence="8" id="KW-0460">Magnesium</keyword>
<dbReference type="RefSeq" id="WP_158871766.1">
    <property type="nucleotide sequence ID" value="NZ_CP046401.1"/>
</dbReference>
<dbReference type="KEGG" id="mcos:GM418_29565"/>
<evidence type="ECO:0000256" key="3">
    <source>
        <dbReference type="ARBA" id="ARBA00022679"/>
    </source>
</evidence>
<dbReference type="GO" id="GO:0005886">
    <property type="term" value="C:plasma membrane"/>
    <property type="evidence" value="ECO:0007669"/>
    <property type="project" value="TreeGrafter"/>
</dbReference>
<sequence length="297" mass="32847">MPKKKSNKKMLFVINPISGDNDKISLEKEIKALLKPHSVDTEFYYTTGKNDRESISEIIDEINPSTVVAIGGDGTCNLVAQTALHTPIKIGIVPLGSANGMATELNLPTDLEESLKLILAGKTRSIDVLRINKEHISLHLSDLGFNGQLIDVYEKGETRGLLSYAKSFIDNFGNAAPAKFEIVCNGKNISKEAFMVVLANASKFGTGAVINPLGKPDDGYFEIVVMRPQNFMHFLEMLVPFYTSKIHTLDFVDTYKCQRVKIKNQKKQSLQIDGEKIGQPLQVDVEILPRSLEVIVP</sequence>
<protein>
    <submittedName>
        <fullName evidence="13">YegS/Rv2252/BmrU family lipid kinase</fullName>
    </submittedName>
</protein>
<organism evidence="13 14">
    <name type="scientific">Maribellus comscasis</name>
    <dbReference type="NCBI Taxonomy" id="2681766"/>
    <lineage>
        <taxon>Bacteria</taxon>
        <taxon>Pseudomonadati</taxon>
        <taxon>Bacteroidota</taxon>
        <taxon>Bacteroidia</taxon>
        <taxon>Marinilabiliales</taxon>
        <taxon>Prolixibacteraceae</taxon>
        <taxon>Maribellus</taxon>
    </lineage>
</organism>
<evidence type="ECO:0000313" key="13">
    <source>
        <dbReference type="EMBL" id="QGY47668.1"/>
    </source>
</evidence>
<evidence type="ECO:0000256" key="8">
    <source>
        <dbReference type="ARBA" id="ARBA00022842"/>
    </source>
</evidence>
<keyword evidence="9" id="KW-0443">Lipid metabolism</keyword>
<dbReference type="Gene3D" id="2.60.200.40">
    <property type="match status" value="1"/>
</dbReference>
<evidence type="ECO:0000313" key="14">
    <source>
        <dbReference type="Proteomes" id="UP000428260"/>
    </source>
</evidence>
<gene>
    <name evidence="13" type="ORF">GM418_29565</name>
</gene>
<keyword evidence="14" id="KW-1185">Reference proteome</keyword>
<evidence type="ECO:0000256" key="5">
    <source>
        <dbReference type="ARBA" id="ARBA00022741"/>
    </source>
</evidence>
<dbReference type="PANTHER" id="PTHR12358">
    <property type="entry name" value="SPHINGOSINE KINASE"/>
    <property type="match status" value="1"/>
</dbReference>
<evidence type="ECO:0000256" key="7">
    <source>
        <dbReference type="ARBA" id="ARBA00022840"/>
    </source>
</evidence>
<reference evidence="13 14" key="1">
    <citation type="submission" date="2019-11" db="EMBL/GenBank/DDBJ databases">
        <authorList>
            <person name="Zheng R.K."/>
            <person name="Sun C.M."/>
        </authorList>
    </citation>
    <scope>NUCLEOTIDE SEQUENCE [LARGE SCALE GENOMIC DNA]</scope>
    <source>
        <strain evidence="13 14">WC007</strain>
    </source>
</reference>
<keyword evidence="7" id="KW-0067">ATP-binding</keyword>
<evidence type="ECO:0000256" key="2">
    <source>
        <dbReference type="ARBA" id="ARBA00022516"/>
    </source>
</evidence>
<accession>A0A6I6K2I6</accession>
<dbReference type="GO" id="GO:0046872">
    <property type="term" value="F:metal ion binding"/>
    <property type="evidence" value="ECO:0007669"/>
    <property type="project" value="UniProtKB-KW"/>
</dbReference>
<keyword evidence="10" id="KW-0594">Phospholipid biosynthesis</keyword>
<evidence type="ECO:0000256" key="4">
    <source>
        <dbReference type="ARBA" id="ARBA00022723"/>
    </source>
</evidence>
<evidence type="ECO:0000256" key="11">
    <source>
        <dbReference type="ARBA" id="ARBA00023264"/>
    </source>
</evidence>
<dbReference type="GO" id="GO:0008654">
    <property type="term" value="P:phospholipid biosynthetic process"/>
    <property type="evidence" value="ECO:0007669"/>
    <property type="project" value="UniProtKB-KW"/>
</dbReference>
<keyword evidence="11" id="KW-1208">Phospholipid metabolism</keyword>
<dbReference type="InterPro" id="IPR001206">
    <property type="entry name" value="Diacylglycerol_kinase_cat_dom"/>
</dbReference>
<keyword evidence="3" id="KW-0808">Transferase</keyword>
<dbReference type="InterPro" id="IPR016064">
    <property type="entry name" value="NAD/diacylglycerol_kinase_sf"/>
</dbReference>
<feature type="domain" description="DAGKc" evidence="12">
    <location>
        <begin position="5"/>
        <end position="135"/>
    </location>
</feature>
<evidence type="ECO:0000256" key="6">
    <source>
        <dbReference type="ARBA" id="ARBA00022777"/>
    </source>
</evidence>
<evidence type="ECO:0000256" key="10">
    <source>
        <dbReference type="ARBA" id="ARBA00023209"/>
    </source>
</evidence>
<keyword evidence="5" id="KW-0547">Nucleotide-binding</keyword>
<dbReference type="PANTHER" id="PTHR12358:SF106">
    <property type="entry name" value="LIPID KINASE YEGS"/>
    <property type="match status" value="1"/>
</dbReference>
<dbReference type="InterPro" id="IPR045540">
    <property type="entry name" value="YegS/DAGK_C"/>
</dbReference>
<dbReference type="EMBL" id="CP046401">
    <property type="protein sequence ID" value="QGY47668.1"/>
    <property type="molecule type" value="Genomic_DNA"/>
</dbReference>
<dbReference type="GO" id="GO:0016301">
    <property type="term" value="F:kinase activity"/>
    <property type="evidence" value="ECO:0007669"/>
    <property type="project" value="UniProtKB-KW"/>
</dbReference>
<proteinExistence type="predicted"/>
<dbReference type="GO" id="GO:0005524">
    <property type="term" value="F:ATP binding"/>
    <property type="evidence" value="ECO:0007669"/>
    <property type="project" value="UniProtKB-KW"/>
</dbReference>
<dbReference type="InterPro" id="IPR017438">
    <property type="entry name" value="ATP-NAD_kinase_N"/>
</dbReference>
<evidence type="ECO:0000256" key="9">
    <source>
        <dbReference type="ARBA" id="ARBA00023098"/>
    </source>
</evidence>
<dbReference type="Pfam" id="PF00781">
    <property type="entry name" value="DAGK_cat"/>
    <property type="match status" value="1"/>
</dbReference>
<dbReference type="InterPro" id="IPR050187">
    <property type="entry name" value="Lipid_Phosphate_FormReg"/>
</dbReference>
<dbReference type="Pfam" id="PF19279">
    <property type="entry name" value="YegS_C"/>
    <property type="match status" value="1"/>
</dbReference>
<name>A0A6I6K2I6_9BACT</name>
<dbReference type="NCBIfam" id="TIGR00147">
    <property type="entry name" value="YegS/Rv2252/BmrU family lipid kinase"/>
    <property type="match status" value="1"/>
</dbReference>
<keyword evidence="4" id="KW-0479">Metal-binding</keyword>
<dbReference type="AlphaFoldDB" id="A0A6I6K2I6"/>
<dbReference type="PROSITE" id="PS50146">
    <property type="entry name" value="DAGK"/>
    <property type="match status" value="1"/>
</dbReference>
<keyword evidence="2" id="KW-0444">Lipid biosynthesis</keyword>
<keyword evidence="6 13" id="KW-0418">Kinase</keyword>
<evidence type="ECO:0000256" key="1">
    <source>
        <dbReference type="ARBA" id="ARBA00001946"/>
    </source>
</evidence>
<dbReference type="SMART" id="SM00046">
    <property type="entry name" value="DAGKc"/>
    <property type="match status" value="1"/>
</dbReference>
<evidence type="ECO:0000259" key="12">
    <source>
        <dbReference type="PROSITE" id="PS50146"/>
    </source>
</evidence>
<dbReference type="Proteomes" id="UP000428260">
    <property type="component" value="Chromosome"/>
</dbReference>
<dbReference type="SUPFAM" id="SSF111331">
    <property type="entry name" value="NAD kinase/diacylglycerol kinase-like"/>
    <property type="match status" value="1"/>
</dbReference>
<dbReference type="InterPro" id="IPR005218">
    <property type="entry name" value="Diacylglycerol/lipid_kinase"/>
</dbReference>